<feature type="transmembrane region" description="Helical" evidence="10">
    <location>
        <begin position="368"/>
        <end position="387"/>
    </location>
</feature>
<feature type="transmembrane region" description="Helical" evidence="10">
    <location>
        <begin position="235"/>
        <end position="259"/>
    </location>
</feature>
<feature type="transmembrane region" description="Helical" evidence="10">
    <location>
        <begin position="212"/>
        <end position="229"/>
    </location>
</feature>
<dbReference type="EC" id="2.4.1.-" evidence="10"/>
<dbReference type="AlphaFoldDB" id="A0A0N4Z1Y7"/>
<feature type="transmembrane region" description="Helical" evidence="10">
    <location>
        <begin position="112"/>
        <end position="132"/>
    </location>
</feature>
<dbReference type="Pfam" id="PF04493">
    <property type="entry name" value="Endonuclease_5"/>
    <property type="match status" value="1"/>
</dbReference>
<dbReference type="InterPro" id="IPR007581">
    <property type="entry name" value="Endonuclease-V"/>
</dbReference>
<evidence type="ECO:0000256" key="10">
    <source>
        <dbReference type="RuleBase" id="RU363110"/>
    </source>
</evidence>
<evidence type="ECO:0000256" key="3">
    <source>
        <dbReference type="ARBA" id="ARBA00008715"/>
    </source>
</evidence>
<dbReference type="PANTHER" id="PTHR12413:SF2">
    <property type="entry name" value="DOLICHYL PYROPHOSPHATE GLC1MAN9GLCNAC2 ALPHA-1,3-GLUCOSYLTRANSFERASE-RELATED"/>
    <property type="match status" value="1"/>
</dbReference>
<keyword evidence="7 10" id="KW-0256">Endoplasmic reticulum</keyword>
<feature type="transmembrane region" description="Helical" evidence="10">
    <location>
        <begin position="408"/>
        <end position="428"/>
    </location>
</feature>
<keyword evidence="9 10" id="KW-0472">Membrane</keyword>
<reference evidence="12" key="1">
    <citation type="submission" date="2017-02" db="UniProtKB">
        <authorList>
            <consortium name="WormBaseParasite"/>
        </authorList>
    </citation>
    <scope>IDENTIFICATION</scope>
</reference>
<keyword evidence="4 10" id="KW-0328">Glycosyltransferase</keyword>
<dbReference type="Gene3D" id="3.30.2170.10">
    <property type="entry name" value="archaeoglobus fulgidus dsm 4304 superfamily"/>
    <property type="match status" value="1"/>
</dbReference>
<evidence type="ECO:0000256" key="6">
    <source>
        <dbReference type="ARBA" id="ARBA00022692"/>
    </source>
</evidence>
<evidence type="ECO:0000256" key="7">
    <source>
        <dbReference type="ARBA" id="ARBA00022824"/>
    </source>
</evidence>
<evidence type="ECO:0000256" key="9">
    <source>
        <dbReference type="ARBA" id="ARBA00023136"/>
    </source>
</evidence>
<evidence type="ECO:0000256" key="2">
    <source>
        <dbReference type="ARBA" id="ARBA00004922"/>
    </source>
</evidence>
<dbReference type="Pfam" id="PF03155">
    <property type="entry name" value="Alg6_Alg8"/>
    <property type="match status" value="1"/>
</dbReference>
<accession>A0A0N4Z1Y7</accession>
<dbReference type="GO" id="GO:0005789">
    <property type="term" value="C:endoplasmic reticulum membrane"/>
    <property type="evidence" value="ECO:0007669"/>
    <property type="project" value="UniProtKB-SubCell"/>
</dbReference>
<name>A0A0N4Z1Y7_PARTI</name>
<dbReference type="GO" id="GO:0006281">
    <property type="term" value="P:DNA repair"/>
    <property type="evidence" value="ECO:0007669"/>
    <property type="project" value="InterPro"/>
</dbReference>
<keyword evidence="6 10" id="KW-0812">Transmembrane</keyword>
<evidence type="ECO:0000313" key="11">
    <source>
        <dbReference type="Proteomes" id="UP000038045"/>
    </source>
</evidence>
<evidence type="ECO:0000256" key="5">
    <source>
        <dbReference type="ARBA" id="ARBA00022679"/>
    </source>
</evidence>
<keyword evidence="8 10" id="KW-1133">Transmembrane helix</keyword>
<keyword evidence="11" id="KW-1185">Reference proteome</keyword>
<feature type="transmembrane region" description="Helical" evidence="10">
    <location>
        <begin position="434"/>
        <end position="457"/>
    </location>
</feature>
<comment type="similarity">
    <text evidence="3 10">Belongs to the ALG6/ALG8 glucosyltransferase family.</text>
</comment>
<comment type="pathway">
    <text evidence="2 10">Protein modification; protein glycosylation.</text>
</comment>
<feature type="transmembrane region" description="Helical" evidence="10">
    <location>
        <begin position="501"/>
        <end position="520"/>
    </location>
</feature>
<keyword evidence="5 10" id="KW-0808">Transferase</keyword>
<dbReference type="WBParaSite" id="PTRK_0000088300.1">
    <property type="protein sequence ID" value="PTRK_0000088300.1"/>
    <property type="gene ID" value="PTRK_0000088300"/>
</dbReference>
<dbReference type="GO" id="GO:0006487">
    <property type="term" value="P:protein N-linked glycosylation"/>
    <property type="evidence" value="ECO:0007669"/>
    <property type="project" value="TreeGrafter"/>
</dbReference>
<feature type="transmembrane region" description="Helical" evidence="10">
    <location>
        <begin position="338"/>
        <end position="356"/>
    </location>
</feature>
<organism evidence="11 12">
    <name type="scientific">Parastrongyloides trichosuri</name>
    <name type="common">Possum-specific nematode worm</name>
    <dbReference type="NCBI Taxonomy" id="131310"/>
    <lineage>
        <taxon>Eukaryota</taxon>
        <taxon>Metazoa</taxon>
        <taxon>Ecdysozoa</taxon>
        <taxon>Nematoda</taxon>
        <taxon>Chromadorea</taxon>
        <taxon>Rhabditida</taxon>
        <taxon>Tylenchina</taxon>
        <taxon>Panagrolaimomorpha</taxon>
        <taxon>Strongyloidoidea</taxon>
        <taxon>Strongyloididae</taxon>
        <taxon>Parastrongyloides</taxon>
    </lineage>
</organism>
<dbReference type="InterPro" id="IPR004856">
    <property type="entry name" value="Glyco_trans_ALG6/ALG8"/>
</dbReference>
<comment type="subcellular location">
    <subcellularLocation>
        <location evidence="1 10">Endoplasmic reticulum membrane</location>
        <topology evidence="1 10">Multi-pass membrane protein</topology>
    </subcellularLocation>
</comment>
<dbReference type="GO" id="GO:0042283">
    <property type="term" value="F:dolichyl pyrophosphate Glc1Man9GlcNAc2 alpha-1,3-glucosyltransferase activity"/>
    <property type="evidence" value="ECO:0007669"/>
    <property type="project" value="TreeGrafter"/>
</dbReference>
<dbReference type="GO" id="GO:0004519">
    <property type="term" value="F:endonuclease activity"/>
    <property type="evidence" value="ECO:0007669"/>
    <property type="project" value="InterPro"/>
</dbReference>
<evidence type="ECO:0000256" key="4">
    <source>
        <dbReference type="ARBA" id="ARBA00022676"/>
    </source>
</evidence>
<dbReference type="UniPathway" id="UPA00378"/>
<evidence type="ECO:0000256" key="1">
    <source>
        <dbReference type="ARBA" id="ARBA00004477"/>
    </source>
</evidence>
<evidence type="ECO:0000313" key="12">
    <source>
        <dbReference type="WBParaSite" id="PTRK_0000088300.1"/>
    </source>
</evidence>
<evidence type="ECO:0000256" key="8">
    <source>
        <dbReference type="ARBA" id="ARBA00022989"/>
    </source>
</evidence>
<dbReference type="Proteomes" id="UP000038045">
    <property type="component" value="Unplaced"/>
</dbReference>
<proteinExistence type="inferred from homology"/>
<protein>
    <recommendedName>
        <fullName evidence="10">Alpha-1,3-glucosyltransferase</fullName>
        <ecNumber evidence="10">2.4.1.-</ecNumber>
    </recommendedName>
</protein>
<feature type="transmembrane region" description="Helical" evidence="10">
    <location>
        <begin position="153"/>
        <end position="168"/>
    </location>
</feature>
<dbReference type="STRING" id="131310.A0A0N4Z1Y7"/>
<sequence>MREKVEKKDVINNKNDFLKITLITVTCLVAIKSLMIRSYTSTDFEVHRNWMAITLNKKLSEWYYEKTSEWTMDYPPFFAYFEWILSRIGCKIGIKDSLVISKEGIKNDGILYYQRITVIVGDFLYYYGAYLITKIAKESPFVGGEVFTLKKKFLIFFNLVSFVPLILLDNIHFQYNAFLTGLVLLSINYVLNDNILKAAIISSVLINFKHIYLYYAPGYVAFYLFNYLLPLETNIISRILLLGLSVGIPIILSFGPFLYAGGIEGINQILSRLFPFQRGLTHAFWAPNFWALYNTIDLLLYHVRRIHHKIYKIEVEIMKPQYTNGLVQEYEHTTLPNIMPIYTITMILIFLTPLIKLNITKMDRKEKYLKSLIISSMAFFCFGYHVHEKAILLPLIPLMLLSFKNLKYLSLYFNIYILSHFTIFPLIFSPLENILKYILSIGVSITISIFYETTYGIKLWRNLNQSSKIFFLASISLEVVNKLLLPKIFPSLIFLPNLLTSTLHGVIFIWTYFTFIYVIIKEDGNIERQKNNLLKEESKLKSFLSTTMIKDVKNIKIVAGVDGTYNKEGNGQICVIGIQFYDFKNMKEIKYFEEIVINTRPYIPSYFSIKEGNCVVKYIKDIINVYPNMKPDVILIDGNGIYHKRNFGLASYISCKLGIPGIGITKNIDLNPLNNVYDKKKIVNELSILDNNINIFPYDKRCLILRINNSKKFLFISNGNGMQTMVAGEIVEKIIKNVGIQSLPINVCDKRTRDTYRKYFEK</sequence>
<dbReference type="PANTHER" id="PTHR12413">
    <property type="entry name" value="DOLICHYL GLYCOSYLTRANSFERASE"/>
    <property type="match status" value="1"/>
</dbReference>
<feature type="transmembrane region" description="Helical" evidence="10">
    <location>
        <begin position="20"/>
        <end position="40"/>
    </location>
</feature>